<keyword evidence="4" id="KW-1185">Reference proteome</keyword>
<dbReference type="SUPFAM" id="SSF56601">
    <property type="entry name" value="beta-lactamase/transpeptidase-like"/>
    <property type="match status" value="1"/>
</dbReference>
<sequence>MFDRFFEDVAAAGIKLHGAQITYRGVPVLKHCFDADIPYPVYSATKSVTSAAVLIAHSEDKLYITDKLYNYLDKRYTNIVPEPFKALSFRDFMTMSAAPYPFRPQEAVSLVEVADKNDWISNILRLPVDYTDRSFHYSNIPAYLVGAACENAIGMPLIDYLSPRLFEPLGWNKIAYQRSPEGHFYGATGMELTVSQLADFGQLFVQSGKWHGSTIIPSSLVNEAVRTQVKTEKGGYGYFFWTTDSTFAISGKWGQRFVASTEKQLSVTYLSHQPERSGELADIAQRFIDEFQEV</sequence>
<gene>
    <name evidence="3" type="ORF">RASY3_08620</name>
    <name evidence="2" type="ORF">RASY3_19005</name>
</gene>
<protein>
    <submittedName>
        <fullName evidence="2">Beta-lactamase</fullName>
    </submittedName>
</protein>
<dbReference type="PANTHER" id="PTHR43283:SF7">
    <property type="entry name" value="BETA-LACTAMASE-RELATED DOMAIN-CONTAINING PROTEIN"/>
    <property type="match status" value="1"/>
</dbReference>
<proteinExistence type="predicted"/>
<dbReference type="RefSeq" id="WP_037286955.1">
    <property type="nucleotide sequence ID" value="NZ_JEOB01000002.1"/>
</dbReference>
<dbReference type="InterPro" id="IPR001466">
    <property type="entry name" value="Beta-lactam-related"/>
</dbReference>
<dbReference type="Proteomes" id="UP000021369">
    <property type="component" value="Unassembled WGS sequence"/>
</dbReference>
<accession>A0A011VUH9</accession>
<reference evidence="2 4" key="1">
    <citation type="submission" date="2013-06" db="EMBL/GenBank/DDBJ databases">
        <title>Rumen cellulosomics: divergent fiber-degrading strategies revealed by comparative genome-wide analysis of six Ruminococcal strains.</title>
        <authorList>
            <person name="Dassa B."/>
            <person name="Borovok I."/>
            <person name="Lamed R."/>
            <person name="Flint H."/>
            <person name="Yeoman C.J."/>
            <person name="White B."/>
            <person name="Bayer E.A."/>
        </authorList>
    </citation>
    <scope>NUCLEOTIDE SEQUENCE [LARGE SCALE GENOMIC DNA]</scope>
    <source>
        <strain evidence="2 4">SY3</strain>
    </source>
</reference>
<evidence type="ECO:0000259" key="1">
    <source>
        <dbReference type="Pfam" id="PF00144"/>
    </source>
</evidence>
<dbReference type="AlphaFoldDB" id="A0A011VUH9"/>
<name>A0A011VUH9_RUMAL</name>
<dbReference type="InterPro" id="IPR012338">
    <property type="entry name" value="Beta-lactam/transpept-like"/>
</dbReference>
<dbReference type="PATRIC" id="fig|1341156.4.peg.1028"/>
<dbReference type="InterPro" id="IPR050789">
    <property type="entry name" value="Diverse_Enzym_Activities"/>
</dbReference>
<dbReference type="OrthoDB" id="9773047at2"/>
<evidence type="ECO:0000313" key="4">
    <source>
        <dbReference type="Proteomes" id="UP000021369"/>
    </source>
</evidence>
<dbReference type="PANTHER" id="PTHR43283">
    <property type="entry name" value="BETA-LACTAMASE-RELATED"/>
    <property type="match status" value="1"/>
</dbReference>
<comment type="caution">
    <text evidence="2">The sequence shown here is derived from an EMBL/GenBank/DDBJ whole genome shotgun (WGS) entry which is preliminary data.</text>
</comment>
<evidence type="ECO:0000313" key="3">
    <source>
        <dbReference type="EMBL" id="EXM39817.1"/>
    </source>
</evidence>
<feature type="domain" description="Beta-lactamase-related" evidence="1">
    <location>
        <begin position="33"/>
        <end position="281"/>
    </location>
</feature>
<evidence type="ECO:0000313" key="2">
    <source>
        <dbReference type="EMBL" id="EXM38283.1"/>
    </source>
</evidence>
<dbReference type="EMBL" id="JEOB01000004">
    <property type="protein sequence ID" value="EXM38283.1"/>
    <property type="molecule type" value="Genomic_DNA"/>
</dbReference>
<dbReference type="EMBL" id="JEOB01000002">
    <property type="protein sequence ID" value="EXM39817.1"/>
    <property type="molecule type" value="Genomic_DNA"/>
</dbReference>
<organism evidence="2 4">
    <name type="scientific">Ruminococcus albus SY3</name>
    <dbReference type="NCBI Taxonomy" id="1341156"/>
    <lineage>
        <taxon>Bacteria</taxon>
        <taxon>Bacillati</taxon>
        <taxon>Bacillota</taxon>
        <taxon>Clostridia</taxon>
        <taxon>Eubacteriales</taxon>
        <taxon>Oscillospiraceae</taxon>
        <taxon>Ruminococcus</taxon>
    </lineage>
</organism>
<dbReference type="Gene3D" id="3.40.710.10">
    <property type="entry name" value="DD-peptidase/beta-lactamase superfamily"/>
    <property type="match status" value="1"/>
</dbReference>
<dbReference type="Pfam" id="PF00144">
    <property type="entry name" value="Beta-lactamase"/>
    <property type="match status" value="1"/>
</dbReference>